<evidence type="ECO:0000256" key="1">
    <source>
        <dbReference type="SAM" id="MobiDB-lite"/>
    </source>
</evidence>
<feature type="region of interest" description="Disordered" evidence="1">
    <location>
        <begin position="1"/>
        <end position="23"/>
    </location>
</feature>
<dbReference type="AlphaFoldDB" id="A0AB39T843"/>
<name>A0AB39T843_9ACTN</name>
<gene>
    <name evidence="2" type="ORF">AB5J54_06860</name>
</gene>
<reference evidence="2" key="1">
    <citation type="submission" date="2024-07" db="EMBL/GenBank/DDBJ databases">
        <authorList>
            <person name="Yu S.T."/>
        </authorList>
    </citation>
    <scope>NUCLEOTIDE SEQUENCE</scope>
    <source>
        <strain evidence="2">R44</strain>
    </source>
</reference>
<accession>A0AB39T843</accession>
<evidence type="ECO:0000313" key="2">
    <source>
        <dbReference type="EMBL" id="XDQ76617.1"/>
    </source>
</evidence>
<dbReference type="EMBL" id="CP163444">
    <property type="protein sequence ID" value="XDQ76617.1"/>
    <property type="molecule type" value="Genomic_DNA"/>
</dbReference>
<organism evidence="2">
    <name type="scientific">Streptomyces sp. R44</name>
    <dbReference type="NCBI Taxonomy" id="3238633"/>
    <lineage>
        <taxon>Bacteria</taxon>
        <taxon>Bacillati</taxon>
        <taxon>Actinomycetota</taxon>
        <taxon>Actinomycetes</taxon>
        <taxon>Kitasatosporales</taxon>
        <taxon>Streptomycetaceae</taxon>
        <taxon>Streptomyces</taxon>
    </lineage>
</organism>
<protein>
    <submittedName>
        <fullName evidence="2">Uncharacterized protein</fullName>
    </submittedName>
</protein>
<dbReference type="RefSeq" id="WP_369149242.1">
    <property type="nucleotide sequence ID" value="NZ_CP163444.1"/>
</dbReference>
<proteinExistence type="predicted"/>
<feature type="compositionally biased region" description="Basic and acidic residues" evidence="1">
    <location>
        <begin position="14"/>
        <end position="23"/>
    </location>
</feature>
<sequence length="128" mass="14027">MRPCHAGTGVGQHAHGEDSAAARHYCTDSENGGHVDDPSEDALFMLISDLNDSDNTFLVIQPDQDDPTWFASVAVLDEGGCEIVRRDTTRREHDVFVETSTDRIAGDLTKWLAARASQPSRSSASRKR</sequence>